<accession>A0A2U3AQH1</accession>
<gene>
    <name evidence="7" type="ORF">DEX24_00315</name>
</gene>
<evidence type="ECO:0000256" key="3">
    <source>
        <dbReference type="ARBA" id="ARBA00022692"/>
    </source>
</evidence>
<comment type="caution">
    <text evidence="7">The sequence shown here is derived from an EMBL/GenBank/DDBJ whole genome shotgun (WGS) entry which is preliminary data.</text>
</comment>
<feature type="transmembrane region" description="Helical" evidence="6">
    <location>
        <begin position="147"/>
        <end position="168"/>
    </location>
</feature>
<feature type="transmembrane region" description="Helical" evidence="6">
    <location>
        <begin position="6"/>
        <end position="22"/>
    </location>
</feature>
<dbReference type="Pfam" id="PF04172">
    <property type="entry name" value="LrgB"/>
    <property type="match status" value="1"/>
</dbReference>
<dbReference type="PANTHER" id="PTHR30249:SF17">
    <property type="entry name" value="HOLIN-LIKE PROTEIN CIDB"/>
    <property type="match status" value="1"/>
</dbReference>
<evidence type="ECO:0000256" key="2">
    <source>
        <dbReference type="ARBA" id="ARBA00022475"/>
    </source>
</evidence>
<reference evidence="7 8" key="1">
    <citation type="submission" date="2018-05" db="EMBL/GenBank/DDBJ databases">
        <title>Kurthia sibirica genome sequence.</title>
        <authorList>
            <person name="Maclea K.S."/>
            <person name="Goen A.E."/>
        </authorList>
    </citation>
    <scope>NUCLEOTIDE SEQUENCE [LARGE SCALE GENOMIC DNA]</scope>
    <source>
        <strain evidence="7 8">ATCC 49154</strain>
    </source>
</reference>
<protein>
    <recommendedName>
        <fullName evidence="9">LrgB family protein</fullName>
    </recommendedName>
</protein>
<keyword evidence="4 6" id="KW-1133">Transmembrane helix</keyword>
<dbReference type="PANTHER" id="PTHR30249">
    <property type="entry name" value="PUTATIVE SEROTONIN TRANSPORTER"/>
    <property type="match status" value="1"/>
</dbReference>
<evidence type="ECO:0000256" key="6">
    <source>
        <dbReference type="SAM" id="Phobius"/>
    </source>
</evidence>
<evidence type="ECO:0000313" key="8">
    <source>
        <dbReference type="Proteomes" id="UP000245938"/>
    </source>
</evidence>
<feature type="transmembrane region" description="Helical" evidence="6">
    <location>
        <begin position="200"/>
        <end position="225"/>
    </location>
</feature>
<feature type="transmembrane region" description="Helical" evidence="6">
    <location>
        <begin position="89"/>
        <end position="112"/>
    </location>
</feature>
<evidence type="ECO:0000256" key="5">
    <source>
        <dbReference type="ARBA" id="ARBA00023136"/>
    </source>
</evidence>
<sequence>MLATISYTLLTIIIFYIMTWLYKRSGISFLFPILTATIVLLVLLSLFDISYDNYMQGGRIINFFLSPAIVAMAYPLYTQWDVIMKYKKTILASICIAMVAGMISIITLALIFQLDDGIIKSFLPKSITSPVALQISESIGGLPQMTVLFVIIAGIAGAIGGPVLFNILKIDSPISRGLSMGATAHGIGVSKLIEYGELTLSIGSVAMTLSAILGSFLCPLVLLLLF</sequence>
<evidence type="ECO:0008006" key="9">
    <source>
        <dbReference type="Google" id="ProtNLM"/>
    </source>
</evidence>
<name>A0A2U3AQH1_9BACL</name>
<dbReference type="AlphaFoldDB" id="A0A2U3AQH1"/>
<dbReference type="GO" id="GO:0005886">
    <property type="term" value="C:plasma membrane"/>
    <property type="evidence" value="ECO:0007669"/>
    <property type="project" value="UniProtKB-SubCell"/>
</dbReference>
<proteinExistence type="predicted"/>
<dbReference type="OrthoDB" id="9811701at2"/>
<keyword evidence="8" id="KW-1185">Reference proteome</keyword>
<keyword evidence="5 6" id="KW-0472">Membrane</keyword>
<dbReference type="EMBL" id="QFVR01000001">
    <property type="protein sequence ID" value="PWI26777.1"/>
    <property type="molecule type" value="Genomic_DNA"/>
</dbReference>
<feature type="transmembrane region" description="Helical" evidence="6">
    <location>
        <begin position="59"/>
        <end position="77"/>
    </location>
</feature>
<dbReference type="RefSeq" id="WP_109304400.1">
    <property type="nucleotide sequence ID" value="NZ_BJUF01000001.1"/>
</dbReference>
<organism evidence="7 8">
    <name type="scientific">Kurthia sibirica</name>
    <dbReference type="NCBI Taxonomy" id="202750"/>
    <lineage>
        <taxon>Bacteria</taxon>
        <taxon>Bacillati</taxon>
        <taxon>Bacillota</taxon>
        <taxon>Bacilli</taxon>
        <taxon>Bacillales</taxon>
        <taxon>Caryophanaceae</taxon>
        <taxon>Kurthia</taxon>
    </lineage>
</organism>
<evidence type="ECO:0000256" key="1">
    <source>
        <dbReference type="ARBA" id="ARBA00004651"/>
    </source>
</evidence>
<evidence type="ECO:0000313" key="7">
    <source>
        <dbReference type="EMBL" id="PWI26777.1"/>
    </source>
</evidence>
<evidence type="ECO:0000256" key="4">
    <source>
        <dbReference type="ARBA" id="ARBA00022989"/>
    </source>
</evidence>
<dbReference type="InterPro" id="IPR007300">
    <property type="entry name" value="CidB/LrgB"/>
</dbReference>
<comment type="subcellular location">
    <subcellularLocation>
        <location evidence="1">Cell membrane</location>
        <topology evidence="1">Multi-pass membrane protein</topology>
    </subcellularLocation>
</comment>
<keyword evidence="3 6" id="KW-0812">Transmembrane</keyword>
<keyword evidence="2" id="KW-1003">Cell membrane</keyword>
<dbReference type="Proteomes" id="UP000245938">
    <property type="component" value="Unassembled WGS sequence"/>
</dbReference>
<feature type="transmembrane region" description="Helical" evidence="6">
    <location>
        <begin position="29"/>
        <end position="47"/>
    </location>
</feature>